<keyword evidence="1" id="KW-0472">Membrane</keyword>
<evidence type="ECO:0000256" key="1">
    <source>
        <dbReference type="SAM" id="Phobius"/>
    </source>
</evidence>
<dbReference type="EMBL" id="CAADFT010000067">
    <property type="protein sequence ID" value="VFK46630.1"/>
    <property type="molecule type" value="Genomic_DNA"/>
</dbReference>
<feature type="transmembrane region" description="Helical" evidence="1">
    <location>
        <begin position="12"/>
        <end position="33"/>
    </location>
</feature>
<gene>
    <name evidence="2" type="ORF">BECKTC1821E_GA0114239_106724</name>
</gene>
<keyword evidence="1" id="KW-0812">Transmembrane</keyword>
<organism evidence="2">
    <name type="scientific">Candidatus Kentrum sp. TC</name>
    <dbReference type="NCBI Taxonomy" id="2126339"/>
    <lineage>
        <taxon>Bacteria</taxon>
        <taxon>Pseudomonadati</taxon>
        <taxon>Pseudomonadota</taxon>
        <taxon>Gammaproteobacteria</taxon>
        <taxon>Candidatus Kentrum</taxon>
    </lineage>
</organism>
<sequence>MEISIDNTHQMVLIGTFSILSFAGIGFLLHHLLRQLERRMERFQTSIDEVRKETLTRAEILTHVAGLHAKIDTNHRMVEKRIEECREKRLR</sequence>
<proteinExistence type="predicted"/>
<protein>
    <submittedName>
        <fullName evidence="2">Uncharacterized protein</fullName>
    </submittedName>
</protein>
<keyword evidence="1" id="KW-1133">Transmembrane helix</keyword>
<accession>A0A450YYM6</accession>
<evidence type="ECO:0000313" key="2">
    <source>
        <dbReference type="EMBL" id="VFK46630.1"/>
    </source>
</evidence>
<name>A0A450YYM6_9GAMM</name>
<dbReference type="AlphaFoldDB" id="A0A450YYM6"/>
<reference evidence="2" key="1">
    <citation type="submission" date="2019-02" db="EMBL/GenBank/DDBJ databases">
        <authorList>
            <person name="Gruber-Vodicka R. H."/>
            <person name="Seah K. B. B."/>
        </authorList>
    </citation>
    <scope>NUCLEOTIDE SEQUENCE</scope>
    <source>
        <strain evidence="2">BECK_BZ125</strain>
    </source>
</reference>